<dbReference type="RefSeq" id="WP_229325884.1">
    <property type="nucleotide sequence ID" value="NZ_AP025183.1"/>
</dbReference>
<proteinExistence type="predicted"/>
<accession>A0ABM7UXE8</accession>
<dbReference type="Proteomes" id="UP001319865">
    <property type="component" value="Chromosome"/>
</dbReference>
<keyword evidence="2" id="KW-1185">Reference proteome</keyword>
<name>A0ABM7UXE8_9FLAO</name>
<gene>
    <name evidence="1" type="ORF">GENT11_03110</name>
</gene>
<protein>
    <recommendedName>
        <fullName evidence="3">SHOCT domain-containing protein</fullName>
    </recommendedName>
</protein>
<evidence type="ECO:0000313" key="1">
    <source>
        <dbReference type="EMBL" id="BDB51999.1"/>
    </source>
</evidence>
<reference evidence="1 2" key="2">
    <citation type="journal article" date="2022" name="Microorganisms">
        <title>Complete Genome Sequences of Two Flavobacterium ammonificans Strains and a Flavobacterium ammoniigenes Strain of Ammonifying Bacterioplankton Isolated from Surface River Water.</title>
        <authorList>
            <person name="Suda W."/>
            <person name="Ogata Y."/>
            <person name="Shindo C."/>
            <person name="Watanabe K."/>
        </authorList>
    </citation>
    <scope>NUCLEOTIDE SEQUENCE [LARGE SCALE GENOMIC DNA]</scope>
    <source>
        <strain evidence="1 2">GENT11</strain>
    </source>
</reference>
<evidence type="ECO:0008006" key="3">
    <source>
        <dbReference type="Google" id="ProtNLM"/>
    </source>
</evidence>
<evidence type="ECO:0000313" key="2">
    <source>
        <dbReference type="Proteomes" id="UP001319865"/>
    </source>
</evidence>
<reference evidence="1 2" key="1">
    <citation type="journal article" date="2022" name="Int. J. Syst. Evol. Microbiol.">
        <title>Flavobacterium ammonificans sp. nov. and Flavobacterium ammoniigenes sp. nov., ammonifying bacteria isolated from surface river water.</title>
        <authorList>
            <person name="Watanabe K."/>
            <person name="Kitamura T."/>
            <person name="Ogata Y."/>
            <person name="Shindo C."/>
            <person name="Suda W."/>
        </authorList>
    </citation>
    <scope>NUCLEOTIDE SEQUENCE [LARGE SCALE GENOMIC DNA]</scope>
    <source>
        <strain evidence="1 2">GENT11</strain>
    </source>
</reference>
<dbReference type="EMBL" id="AP025183">
    <property type="protein sequence ID" value="BDB51999.1"/>
    <property type="molecule type" value="Genomic_DNA"/>
</dbReference>
<organism evidence="1 2">
    <name type="scientific">Flavobacterium ammonificans</name>
    <dbReference type="NCBI Taxonomy" id="1751056"/>
    <lineage>
        <taxon>Bacteria</taxon>
        <taxon>Pseudomonadati</taxon>
        <taxon>Bacteroidota</taxon>
        <taxon>Flavobacteriia</taxon>
        <taxon>Flavobacteriales</taxon>
        <taxon>Flavobacteriaceae</taxon>
        <taxon>Flavobacterium</taxon>
    </lineage>
</organism>
<sequence>MKTSIKKPKNLATPGKPMSQDEFVSLIKEAEEGEFISEKEFDERFKKWRSEKKK</sequence>